<gene>
    <name evidence="2" type="ORF">KIP89_10720</name>
</gene>
<dbReference type="Proteomes" id="UP001166585">
    <property type="component" value="Unassembled WGS sequence"/>
</dbReference>
<dbReference type="InterPro" id="IPR000760">
    <property type="entry name" value="Inositol_monophosphatase-like"/>
</dbReference>
<dbReference type="Gene3D" id="3.40.190.80">
    <property type="match status" value="1"/>
</dbReference>
<name>A0ABS5R7E1_9HYPH</name>
<keyword evidence="3" id="KW-1185">Reference proteome</keyword>
<evidence type="ECO:0000313" key="2">
    <source>
        <dbReference type="EMBL" id="MBS9477581.1"/>
    </source>
</evidence>
<evidence type="ECO:0000256" key="1">
    <source>
        <dbReference type="ARBA" id="ARBA00009759"/>
    </source>
</evidence>
<proteinExistence type="inferred from homology"/>
<dbReference type="SUPFAM" id="SSF56655">
    <property type="entry name" value="Carbohydrate phosphatase"/>
    <property type="match status" value="1"/>
</dbReference>
<reference evidence="2" key="1">
    <citation type="submission" date="2021-05" db="EMBL/GenBank/DDBJ databases">
        <authorList>
            <person name="Sun Q."/>
            <person name="Inoue M."/>
        </authorList>
    </citation>
    <scope>NUCLEOTIDE SEQUENCE</scope>
    <source>
        <strain evidence="2">VKM B-3255</strain>
    </source>
</reference>
<dbReference type="Pfam" id="PF00459">
    <property type="entry name" value="Inositol_P"/>
    <property type="match status" value="1"/>
</dbReference>
<evidence type="ECO:0000313" key="3">
    <source>
        <dbReference type="Proteomes" id="UP001166585"/>
    </source>
</evidence>
<protein>
    <submittedName>
        <fullName evidence="2">Inositol monophosphatase</fullName>
    </submittedName>
</protein>
<dbReference type="PANTHER" id="PTHR20854:SF4">
    <property type="entry name" value="INOSITOL-1-MONOPHOSPHATASE-RELATED"/>
    <property type="match status" value="1"/>
</dbReference>
<dbReference type="Gene3D" id="3.30.540.10">
    <property type="entry name" value="Fructose-1,6-Bisphosphatase, subunit A, domain 1"/>
    <property type="match status" value="1"/>
</dbReference>
<dbReference type="RefSeq" id="WP_213755333.1">
    <property type="nucleotide sequence ID" value="NZ_JAHCQH010000015.1"/>
</dbReference>
<dbReference type="PANTHER" id="PTHR20854">
    <property type="entry name" value="INOSITOL MONOPHOSPHATASE"/>
    <property type="match status" value="1"/>
</dbReference>
<dbReference type="EMBL" id="JAHCQH010000015">
    <property type="protein sequence ID" value="MBS9477581.1"/>
    <property type="molecule type" value="Genomic_DNA"/>
</dbReference>
<organism evidence="2 3">
    <name type="scientific">Ancylobacter radicis</name>
    <dbReference type="NCBI Taxonomy" id="2836179"/>
    <lineage>
        <taxon>Bacteria</taxon>
        <taxon>Pseudomonadati</taxon>
        <taxon>Pseudomonadota</taxon>
        <taxon>Alphaproteobacteria</taxon>
        <taxon>Hyphomicrobiales</taxon>
        <taxon>Xanthobacteraceae</taxon>
        <taxon>Ancylobacter</taxon>
    </lineage>
</organism>
<comment type="caution">
    <text evidence="2">The sequence shown here is derived from an EMBL/GenBank/DDBJ whole genome shotgun (WGS) entry which is preliminary data.</text>
</comment>
<accession>A0ABS5R7E1</accession>
<dbReference type="PRINTS" id="PR00377">
    <property type="entry name" value="IMPHPHTASES"/>
</dbReference>
<comment type="similarity">
    <text evidence="1">Belongs to the inositol monophosphatase superfamily.</text>
</comment>
<sequence>MVAAGKQDETDPLAQRFAVAQALARRAGNTARRFFLRPESLTPELKSSSQDLVSEADRTVEAWLRSAIARHFPDDGIVGEEEAATAGTSGYVWVVDPIDGTMPFLVGQPNWCVSIGLAQAGRPVAGAIYAPMLRELYAAMEGGGAFLNGRRLEMNADWTLTSTTIGFGATQKATPQEVGRFVEGLYREGGVLFRIGSGALMLAYVAANRIAGYYDPMLYCWDCWAGAVLIREAGGEVTFAGDLARPGPIWAGNASVHADLKRLSGAV</sequence>